<feature type="transmembrane region" description="Helical" evidence="6">
    <location>
        <begin position="225"/>
        <end position="242"/>
    </location>
</feature>
<dbReference type="GeneID" id="13287886"/>
<dbReference type="PANTHER" id="PTHR12778:SF9">
    <property type="entry name" value="ACETYL-COENZYME A TRANSPORTER 1"/>
    <property type="match status" value="1"/>
</dbReference>
<dbReference type="FunFam" id="1.20.1250.20:FF:000289">
    <property type="entry name" value="Acetyl-coenzyme A transporter 1"/>
    <property type="match status" value="1"/>
</dbReference>
<dbReference type="InterPro" id="IPR004752">
    <property type="entry name" value="AmpG_permease/AT-1"/>
</dbReference>
<feature type="transmembrane region" description="Helical" evidence="6">
    <location>
        <begin position="554"/>
        <end position="579"/>
    </location>
</feature>
<dbReference type="GO" id="GO:0016020">
    <property type="term" value="C:membrane"/>
    <property type="evidence" value="ECO:0007669"/>
    <property type="project" value="UniProtKB-SubCell"/>
</dbReference>
<dbReference type="VEuPathDB" id="FungiDB:LEMA_P114020.1"/>
<evidence type="ECO:0000256" key="6">
    <source>
        <dbReference type="SAM" id="Phobius"/>
    </source>
</evidence>
<feature type="transmembrane region" description="Helical" evidence="6">
    <location>
        <begin position="492"/>
        <end position="511"/>
    </location>
</feature>
<keyword evidence="3 6" id="KW-1133">Transmembrane helix</keyword>
<feature type="transmembrane region" description="Helical" evidence="6">
    <location>
        <begin position="254"/>
        <end position="271"/>
    </location>
</feature>
<accession>E4ZUA8</accession>
<organism evidence="8">
    <name type="scientific">Leptosphaeria maculans (strain JN3 / isolate v23.1.3 / race Av1-4-5-6-7-8)</name>
    <name type="common">Blackleg fungus</name>
    <name type="synonym">Phoma lingam</name>
    <dbReference type="NCBI Taxonomy" id="985895"/>
    <lineage>
        <taxon>Eukaryota</taxon>
        <taxon>Fungi</taxon>
        <taxon>Dikarya</taxon>
        <taxon>Ascomycota</taxon>
        <taxon>Pezizomycotina</taxon>
        <taxon>Dothideomycetes</taxon>
        <taxon>Pleosporomycetidae</taxon>
        <taxon>Pleosporales</taxon>
        <taxon>Pleosporineae</taxon>
        <taxon>Leptosphaeriaceae</taxon>
        <taxon>Plenodomus</taxon>
        <taxon>Plenodomus lingam/Leptosphaeria maculans species complex</taxon>
    </lineage>
</organism>
<dbReference type="GO" id="GO:0008521">
    <property type="term" value="F:acetyl-CoA transmembrane transporter activity"/>
    <property type="evidence" value="ECO:0007669"/>
    <property type="project" value="InterPro"/>
</dbReference>
<evidence type="ECO:0000256" key="2">
    <source>
        <dbReference type="ARBA" id="ARBA00022692"/>
    </source>
</evidence>
<dbReference type="HOGENOM" id="CLU_020502_2_0_1"/>
<sequence>MVVGWGGWIALDRGVRLVLMLVLVLVLRGGVGVGVPVKARGHVSDRGLLSRTSPGGPVLRRRRRRSPAEDRFHVKEEVSIWDRGILQLHTYKVAPHLPSQSQSHPLALSRSLRRSLPPMSKRASRSKNRLSTTALKPQGSTDSLDGKGKTGNANTSATKMNGVMLEHRRKHTSFDSNEPSSQAASLMGDSRFSLDDEVPKFGDGGEDEGPSKGFFELSKKDQRNFLLLVLLYFLQGIPMGLAHGSVPFLLKNTVSYSAIGVFSLAAYPYSLKLLWSPIVDAVWSPRLGRRKSWILPIQAISGFSMIWLGKNINRMMTEAGESDSGVWTFTWWWFALVFLCATQDIAVDGWALTLLSNENLAYASTAQTVGLTAGQFLSYTVFLAFNSVDFANKWFRPANAPGTTGLMELDSYLTFWGWAYLIVTFGLAVMKREDRDKDGDGISEVYRTMWGILKLKNIQSFIIIHLIAKIGFQANDAVTSLKLLDKGLKQEQLSLVILIDFPVEVFLGYYIGKWCQTYPPMHIWCWSFIGRLVAAVFAQFVVSIFPVGGATTGFLLLVIAEHVLSTFMNTVMFVAVSAFHAKISDPLIGGTYMTLLATVSNLGGTFPRFFVLKAVDLFTSATCIPPSTPPKADLLKGSLVTQPFSCSLEHDKHICRDGGGICNVTTDGYYIVNILCVVIGVVTFWGYIKPAVMRIQALPMRAWRIAQ</sequence>
<proteinExistence type="predicted"/>
<feature type="region of interest" description="Disordered" evidence="5">
    <location>
        <begin position="114"/>
        <end position="157"/>
    </location>
</feature>
<keyword evidence="2 6" id="KW-0812">Transmembrane</keyword>
<gene>
    <name evidence="7" type="ORF">LEMA_P114020.1</name>
</gene>
<dbReference type="Pfam" id="PF13000">
    <property type="entry name" value="Acatn"/>
    <property type="match status" value="3"/>
</dbReference>
<feature type="transmembrane region" description="Helical" evidence="6">
    <location>
        <begin position="523"/>
        <end position="548"/>
    </location>
</feature>
<dbReference type="InterPro" id="IPR024371">
    <property type="entry name" value="AcetylCoA_trans_1-like"/>
</dbReference>
<evidence type="ECO:0000313" key="7">
    <source>
        <dbReference type="EMBL" id="CBX94987.1"/>
    </source>
</evidence>
<dbReference type="OrthoDB" id="6415790at2759"/>
<dbReference type="PANTHER" id="PTHR12778">
    <property type="entry name" value="SOLUTE CARRIER FAMILY 33 ACETYL-COA TRANSPORTER -RELATED"/>
    <property type="match status" value="1"/>
</dbReference>
<feature type="transmembrane region" description="Helical" evidence="6">
    <location>
        <begin position="451"/>
        <end position="472"/>
    </location>
</feature>
<reference evidence="8" key="1">
    <citation type="journal article" date="2011" name="Nat. Commun.">
        <title>Effector diversification within compartments of the Leptosphaeria maculans genome affected by Repeat-Induced Point mutations.</title>
        <authorList>
            <person name="Rouxel T."/>
            <person name="Grandaubert J."/>
            <person name="Hane J.K."/>
            <person name="Hoede C."/>
            <person name="van de Wouw A.P."/>
            <person name="Couloux A."/>
            <person name="Dominguez V."/>
            <person name="Anthouard V."/>
            <person name="Bally P."/>
            <person name="Bourras S."/>
            <person name="Cozijnsen A.J."/>
            <person name="Ciuffetti L.M."/>
            <person name="Degrave A."/>
            <person name="Dilmaghani A."/>
            <person name="Duret L."/>
            <person name="Fudal I."/>
            <person name="Goodwin S.B."/>
            <person name="Gout L."/>
            <person name="Glaser N."/>
            <person name="Linglin J."/>
            <person name="Kema G.H.J."/>
            <person name="Lapalu N."/>
            <person name="Lawrence C.B."/>
            <person name="May K."/>
            <person name="Meyer M."/>
            <person name="Ollivier B."/>
            <person name="Poulain J."/>
            <person name="Schoch C.L."/>
            <person name="Simon A."/>
            <person name="Spatafora J.W."/>
            <person name="Stachowiak A."/>
            <person name="Turgeon B.G."/>
            <person name="Tyler B.M."/>
            <person name="Vincent D."/>
            <person name="Weissenbach J."/>
            <person name="Amselem J."/>
            <person name="Quesneville H."/>
            <person name="Oliver R.P."/>
            <person name="Wincker P."/>
            <person name="Balesdent M.-H."/>
            <person name="Howlett B.J."/>
        </authorList>
    </citation>
    <scope>NUCLEOTIDE SEQUENCE [LARGE SCALE GENOMIC DNA]</scope>
    <source>
        <strain evidence="8">JN3 / isolate v23.1.3 / race Av1-4-5-6-7-8</strain>
    </source>
</reference>
<comment type="subcellular location">
    <subcellularLocation>
        <location evidence="1">Membrane</location>
        <topology evidence="1">Multi-pass membrane protein</topology>
    </subcellularLocation>
</comment>
<dbReference type="SUPFAM" id="SSF103473">
    <property type="entry name" value="MFS general substrate transporter"/>
    <property type="match status" value="1"/>
</dbReference>
<feature type="transmembrane region" description="Helical" evidence="6">
    <location>
        <begin position="17"/>
        <end position="37"/>
    </location>
</feature>
<feature type="transmembrane region" description="Helical" evidence="6">
    <location>
        <begin position="359"/>
        <end position="385"/>
    </location>
</feature>
<dbReference type="FunCoup" id="E4ZUA8">
    <property type="interactions" value="87"/>
</dbReference>
<feature type="transmembrane region" description="Helical" evidence="6">
    <location>
        <begin position="591"/>
        <end position="610"/>
    </location>
</feature>
<dbReference type="GO" id="GO:0035348">
    <property type="term" value="P:acetyl-CoA transmembrane transport"/>
    <property type="evidence" value="ECO:0007669"/>
    <property type="project" value="InterPro"/>
</dbReference>
<dbReference type="STRING" id="985895.E4ZUA8"/>
<feature type="compositionally biased region" description="Polar residues" evidence="5">
    <location>
        <begin position="129"/>
        <end position="143"/>
    </location>
</feature>
<dbReference type="AlphaFoldDB" id="E4ZUA8"/>
<dbReference type="eggNOG" id="KOG3574">
    <property type="taxonomic scope" value="Eukaryota"/>
</dbReference>
<feature type="transmembrane region" description="Helical" evidence="6">
    <location>
        <begin position="412"/>
        <end position="430"/>
    </location>
</feature>
<feature type="transmembrane region" description="Helical" evidence="6">
    <location>
        <begin position="292"/>
        <end position="309"/>
    </location>
</feature>
<feature type="region of interest" description="Disordered" evidence="5">
    <location>
        <begin position="46"/>
        <end position="69"/>
    </location>
</feature>
<evidence type="ECO:0000256" key="5">
    <source>
        <dbReference type="SAM" id="MobiDB-lite"/>
    </source>
</evidence>
<evidence type="ECO:0000313" key="8">
    <source>
        <dbReference type="Proteomes" id="UP000002668"/>
    </source>
</evidence>
<feature type="transmembrane region" description="Helical" evidence="6">
    <location>
        <begin position="329"/>
        <end position="347"/>
    </location>
</feature>
<name>E4ZUA8_LEPMJ</name>
<keyword evidence="4 6" id="KW-0472">Membrane</keyword>
<evidence type="ECO:0000256" key="1">
    <source>
        <dbReference type="ARBA" id="ARBA00004141"/>
    </source>
</evidence>
<dbReference type="Proteomes" id="UP000002668">
    <property type="component" value="Genome"/>
</dbReference>
<feature type="transmembrane region" description="Helical" evidence="6">
    <location>
        <begin position="668"/>
        <end position="688"/>
    </location>
</feature>
<evidence type="ECO:0000256" key="3">
    <source>
        <dbReference type="ARBA" id="ARBA00022989"/>
    </source>
</evidence>
<protein>
    <recommendedName>
        <fullName evidence="9">Acetyl-coenzyme A transporter 1</fullName>
    </recommendedName>
</protein>
<keyword evidence="8" id="KW-1185">Reference proteome</keyword>
<dbReference type="OMA" id="RRKSWIM"/>
<dbReference type="EMBL" id="FP929126">
    <property type="protein sequence ID" value="CBX94987.1"/>
    <property type="molecule type" value="Genomic_DNA"/>
</dbReference>
<dbReference type="InParanoid" id="E4ZUA8"/>
<dbReference type="InterPro" id="IPR036259">
    <property type="entry name" value="MFS_trans_sf"/>
</dbReference>
<evidence type="ECO:0000256" key="4">
    <source>
        <dbReference type="ARBA" id="ARBA00023136"/>
    </source>
</evidence>
<evidence type="ECO:0008006" key="9">
    <source>
        <dbReference type="Google" id="ProtNLM"/>
    </source>
</evidence>